<dbReference type="GeneID" id="93585826"/>
<dbReference type="AlphaFoldDB" id="A0A437A214"/>
<dbReference type="PANTHER" id="PTHR11006">
    <property type="entry name" value="PROTEIN ARGININE N-METHYLTRANSFERASE"/>
    <property type="match status" value="1"/>
</dbReference>
<keyword evidence="20" id="KW-1185">Reference proteome</keyword>
<keyword evidence="10" id="KW-0863">Zinc-finger</keyword>
<evidence type="ECO:0000313" key="20">
    <source>
        <dbReference type="Proteomes" id="UP000283090"/>
    </source>
</evidence>
<feature type="domain" description="Protein arginine N-methyltransferase 3-like C2H2 zinc finger" evidence="17">
    <location>
        <begin position="77"/>
        <end position="117"/>
    </location>
</feature>
<evidence type="ECO:0000256" key="8">
    <source>
        <dbReference type="ARBA" id="ARBA00022691"/>
    </source>
</evidence>
<dbReference type="VEuPathDB" id="FungiDB:DFL_003515"/>
<keyword evidence="5" id="KW-0597">Phosphoprotein</keyword>
<dbReference type="GO" id="GO:0042054">
    <property type="term" value="F:histone methyltransferase activity"/>
    <property type="evidence" value="ECO:0007669"/>
    <property type="project" value="TreeGrafter"/>
</dbReference>
<dbReference type="InterPro" id="IPR036236">
    <property type="entry name" value="Znf_C2H2_sf"/>
</dbReference>
<dbReference type="InterPro" id="IPR025799">
    <property type="entry name" value="Arg_MeTrfase"/>
</dbReference>
<evidence type="ECO:0000256" key="13">
    <source>
        <dbReference type="ARBA" id="ARBA00047384"/>
    </source>
</evidence>
<evidence type="ECO:0000256" key="12">
    <source>
        <dbReference type="ARBA" id="ARBA00023242"/>
    </source>
</evidence>
<proteinExistence type="predicted"/>
<comment type="subcellular location">
    <subcellularLocation>
        <location evidence="2">Cytoplasm</location>
        <location evidence="2">Cytosol</location>
    </subcellularLocation>
    <subcellularLocation>
        <location evidence="1">Nucleus</location>
    </subcellularLocation>
</comment>
<dbReference type="GO" id="GO:0005634">
    <property type="term" value="C:nucleus"/>
    <property type="evidence" value="ECO:0007669"/>
    <property type="project" value="UniProtKB-SubCell"/>
</dbReference>
<comment type="catalytic activity">
    <reaction evidence="13">
        <text>L-arginyl-[protein] + 2 S-adenosyl-L-methionine = N(omega),N(omega)-dimethyl-L-arginyl-[protein] + 2 S-adenosyl-L-homocysteine + 2 H(+)</text>
        <dbReference type="Rhea" id="RHEA:48096"/>
        <dbReference type="Rhea" id="RHEA-COMP:10532"/>
        <dbReference type="Rhea" id="RHEA-COMP:11991"/>
        <dbReference type="ChEBI" id="CHEBI:15378"/>
        <dbReference type="ChEBI" id="CHEBI:29965"/>
        <dbReference type="ChEBI" id="CHEBI:57856"/>
        <dbReference type="ChEBI" id="CHEBI:59789"/>
        <dbReference type="ChEBI" id="CHEBI:61897"/>
        <dbReference type="EC" id="2.1.1.319"/>
    </reaction>
    <physiologicalReaction direction="left-to-right" evidence="13">
        <dbReference type="Rhea" id="RHEA:48097"/>
    </physiologicalReaction>
</comment>
<keyword evidence="11" id="KW-0862">Zinc</keyword>
<dbReference type="GO" id="GO:0032259">
    <property type="term" value="P:methylation"/>
    <property type="evidence" value="ECO:0007669"/>
    <property type="project" value="UniProtKB-KW"/>
</dbReference>
<evidence type="ECO:0000256" key="4">
    <source>
        <dbReference type="ARBA" id="ARBA00022490"/>
    </source>
</evidence>
<dbReference type="RefSeq" id="XP_067490728.1">
    <property type="nucleotide sequence ID" value="XM_067632462.1"/>
</dbReference>
<dbReference type="GO" id="GO:0005829">
    <property type="term" value="C:cytosol"/>
    <property type="evidence" value="ECO:0007669"/>
    <property type="project" value="UniProtKB-SubCell"/>
</dbReference>
<dbReference type="Pfam" id="PF21137">
    <property type="entry name" value="ANM3_C2H2_Zf"/>
    <property type="match status" value="1"/>
</dbReference>
<protein>
    <recommendedName>
        <fullName evidence="3">type I protein arginine methyltransferase</fullName>
        <ecNumber evidence="3">2.1.1.319</ecNumber>
    </recommendedName>
</protein>
<evidence type="ECO:0000256" key="16">
    <source>
        <dbReference type="SAM" id="MobiDB-lite"/>
    </source>
</evidence>
<evidence type="ECO:0000256" key="5">
    <source>
        <dbReference type="ARBA" id="ARBA00022553"/>
    </source>
</evidence>
<evidence type="ECO:0000256" key="11">
    <source>
        <dbReference type="ARBA" id="ARBA00022833"/>
    </source>
</evidence>
<evidence type="ECO:0000256" key="2">
    <source>
        <dbReference type="ARBA" id="ARBA00004514"/>
    </source>
</evidence>
<evidence type="ECO:0000259" key="18">
    <source>
        <dbReference type="Pfam" id="PF22528"/>
    </source>
</evidence>
<keyword evidence="4" id="KW-0963">Cytoplasm</keyword>
<dbReference type="InterPro" id="IPR049482">
    <property type="entry name" value="ANM3-like_C2H2_Zf"/>
</dbReference>
<evidence type="ECO:0000256" key="15">
    <source>
        <dbReference type="PROSITE-ProRule" id="PRU01015"/>
    </source>
</evidence>
<dbReference type="PROSITE" id="PS51678">
    <property type="entry name" value="SAM_MT_PRMT"/>
    <property type="match status" value="1"/>
</dbReference>
<keyword evidence="9" id="KW-0479">Metal-binding</keyword>
<dbReference type="OrthoDB" id="7848332at2759"/>
<dbReference type="EMBL" id="SAEB01000006">
    <property type="protein sequence ID" value="RVD85184.1"/>
    <property type="molecule type" value="Genomic_DNA"/>
</dbReference>
<keyword evidence="12" id="KW-0539">Nucleus</keyword>
<evidence type="ECO:0000256" key="10">
    <source>
        <dbReference type="ARBA" id="ARBA00022771"/>
    </source>
</evidence>
<sequence length="546" mass="61252">MSTKAPVIRRSPPSSESGDAESDSGSSGWEDQNELDDQDETTPIQCVLCDLKFDGGVADVWAHCIKEHGFDWHATSKKLNLDFYGKIKLINFIRKNPTTDIKSITKESFASEDNLIPVLENDPLLFEIDDDGEEDGGVTVDTTAPLKVDVSDPAATAALIQNLTQQLQELETNFAKYKSAVAEDYLKRVEESNVVYKKPEAHPEGKRDDDTHYFNSYSGNDIHETMLKDTTRTEAYRDFIYDNKYVFEGKTVLDVGCGTGILSMFCAKAGAKKVFAVDNSNIIEKARENIFENGLDGIITCIRGKVEEITLPVKQVDIIVSEWMGYCLLYEAMLDSVLYARDKYLAPDGLMVPSECRLLVAAMHDSDYMNDSVHFWNNVYGFRMSAMKERIREDVVIAHLKPTSLVSEPAVFLNLPLHTIKTGELVFTKSFELEISENVESLDGFVVYFDNYFATSRNSIIGENARAEKWTGEGVAFTTGPGGKETHWRQGVLMVQDGAGLLHTGQKVTGEITYRKSADNSRELEIQVGWEVVGKNKKRTQLWHMR</sequence>
<dbReference type="PANTHER" id="PTHR11006:SF116">
    <property type="entry name" value="PROTEIN METHYLTRANSFERASE"/>
    <property type="match status" value="1"/>
</dbReference>
<evidence type="ECO:0000259" key="17">
    <source>
        <dbReference type="Pfam" id="PF21137"/>
    </source>
</evidence>
<keyword evidence="6 15" id="KW-0489">Methyltransferase</keyword>
<dbReference type="STRING" id="97331.A0A437A214"/>
<dbReference type="GO" id="GO:0035242">
    <property type="term" value="F:protein-arginine omega-N asymmetric methyltransferase activity"/>
    <property type="evidence" value="ECO:0007669"/>
    <property type="project" value="UniProtKB-EC"/>
</dbReference>
<dbReference type="EC" id="2.1.1.319" evidence="3"/>
<dbReference type="Pfam" id="PF06325">
    <property type="entry name" value="PrmA"/>
    <property type="match status" value="1"/>
</dbReference>
<evidence type="ECO:0000256" key="3">
    <source>
        <dbReference type="ARBA" id="ARBA00011925"/>
    </source>
</evidence>
<dbReference type="Gene3D" id="3.40.50.150">
    <property type="entry name" value="Vaccinia Virus protein VP39"/>
    <property type="match status" value="1"/>
</dbReference>
<accession>A0A437A214</accession>
<evidence type="ECO:0000256" key="14">
    <source>
        <dbReference type="ARBA" id="ARBA00049303"/>
    </source>
</evidence>
<evidence type="ECO:0000256" key="9">
    <source>
        <dbReference type="ARBA" id="ARBA00022723"/>
    </source>
</evidence>
<organism evidence="19 20">
    <name type="scientific">Arthrobotrys flagrans</name>
    <name type="common">Nematode-trapping fungus</name>
    <name type="synonym">Trichothecium flagrans</name>
    <dbReference type="NCBI Taxonomy" id="97331"/>
    <lineage>
        <taxon>Eukaryota</taxon>
        <taxon>Fungi</taxon>
        <taxon>Dikarya</taxon>
        <taxon>Ascomycota</taxon>
        <taxon>Pezizomycotina</taxon>
        <taxon>Orbiliomycetes</taxon>
        <taxon>Orbiliales</taxon>
        <taxon>Orbiliaceae</taxon>
        <taxon>Arthrobotrys</taxon>
    </lineage>
</organism>
<evidence type="ECO:0000313" key="19">
    <source>
        <dbReference type="EMBL" id="RVD85184.1"/>
    </source>
</evidence>
<comment type="catalytic activity">
    <reaction evidence="14">
        <text>L-arginyl-[protein] + S-adenosyl-L-methionine = N(omega)-methyl-L-arginyl-[protein] + S-adenosyl-L-homocysteine + H(+)</text>
        <dbReference type="Rhea" id="RHEA:48100"/>
        <dbReference type="Rhea" id="RHEA-COMP:10532"/>
        <dbReference type="Rhea" id="RHEA-COMP:11990"/>
        <dbReference type="ChEBI" id="CHEBI:15378"/>
        <dbReference type="ChEBI" id="CHEBI:29965"/>
        <dbReference type="ChEBI" id="CHEBI:57856"/>
        <dbReference type="ChEBI" id="CHEBI:59789"/>
        <dbReference type="ChEBI" id="CHEBI:65280"/>
    </reaction>
    <physiologicalReaction direction="left-to-right" evidence="14">
        <dbReference type="Rhea" id="RHEA:48101"/>
    </physiologicalReaction>
</comment>
<reference evidence="19 20" key="1">
    <citation type="submission" date="2019-01" db="EMBL/GenBank/DDBJ databases">
        <title>Intercellular communication is required for trap formation in the nematode-trapping fungus Duddingtonia flagrans.</title>
        <authorList>
            <person name="Youssar L."/>
            <person name="Wernet V."/>
            <person name="Hensel N."/>
            <person name="Hildebrandt H.-G."/>
            <person name="Fischer R."/>
        </authorList>
    </citation>
    <scope>NUCLEOTIDE SEQUENCE [LARGE SCALE GENOMIC DNA]</scope>
    <source>
        <strain evidence="19 20">CBS H-5679</strain>
    </source>
</reference>
<dbReference type="FunFam" id="3.40.50.150:FF:000034">
    <property type="entry name" value="Protein arginine N-methyltransferase 3"/>
    <property type="match status" value="1"/>
</dbReference>
<feature type="region of interest" description="Disordered" evidence="16">
    <location>
        <begin position="1"/>
        <end position="37"/>
    </location>
</feature>
<dbReference type="SUPFAM" id="SSF53335">
    <property type="entry name" value="S-adenosyl-L-methionine-dependent methyltransferases"/>
    <property type="match status" value="1"/>
</dbReference>
<dbReference type="InterPro" id="IPR029063">
    <property type="entry name" value="SAM-dependent_MTases_sf"/>
</dbReference>
<dbReference type="Pfam" id="PF22528">
    <property type="entry name" value="PRMT_C"/>
    <property type="match status" value="1"/>
</dbReference>
<dbReference type="SUPFAM" id="SSF57667">
    <property type="entry name" value="beta-beta-alpha zinc fingers"/>
    <property type="match status" value="1"/>
</dbReference>
<keyword evidence="8 15" id="KW-0949">S-adenosyl-L-methionine</keyword>
<feature type="domain" description="Protein arginine N-methyltransferase" evidence="18">
    <location>
        <begin position="357"/>
        <end position="532"/>
    </location>
</feature>
<comment type="caution">
    <text evidence="19">The sequence shown here is derived from an EMBL/GenBank/DDBJ whole genome shotgun (WGS) entry which is preliminary data.</text>
</comment>
<dbReference type="Gene3D" id="2.70.160.11">
    <property type="entry name" value="Hnrnp arginine n-methyltransferase1"/>
    <property type="match status" value="1"/>
</dbReference>
<dbReference type="FunFam" id="2.70.160.11:FF:000016">
    <property type="entry name" value="Protein arginine methyltransferase RmtB"/>
    <property type="match status" value="1"/>
</dbReference>
<dbReference type="Proteomes" id="UP000283090">
    <property type="component" value="Unassembled WGS sequence"/>
</dbReference>
<feature type="compositionally biased region" description="Low complexity" evidence="16">
    <location>
        <begin position="11"/>
        <end position="30"/>
    </location>
</feature>
<name>A0A437A214_ARTFL</name>
<evidence type="ECO:0000256" key="1">
    <source>
        <dbReference type="ARBA" id="ARBA00004123"/>
    </source>
</evidence>
<evidence type="ECO:0000256" key="6">
    <source>
        <dbReference type="ARBA" id="ARBA00022603"/>
    </source>
</evidence>
<keyword evidence="7 15" id="KW-0808">Transferase</keyword>
<gene>
    <name evidence="19" type="ORF">DFL_003515</name>
</gene>
<dbReference type="InterPro" id="IPR055135">
    <property type="entry name" value="PRMT_dom"/>
</dbReference>
<evidence type="ECO:0000256" key="7">
    <source>
        <dbReference type="ARBA" id="ARBA00022679"/>
    </source>
</evidence>
<dbReference type="GO" id="GO:0008270">
    <property type="term" value="F:zinc ion binding"/>
    <property type="evidence" value="ECO:0007669"/>
    <property type="project" value="UniProtKB-KW"/>
</dbReference>
<dbReference type="CDD" id="cd02440">
    <property type="entry name" value="AdoMet_MTases"/>
    <property type="match status" value="1"/>
</dbReference>